<dbReference type="InterPro" id="IPR017441">
    <property type="entry name" value="Protein_kinase_ATP_BS"/>
</dbReference>
<evidence type="ECO:0000256" key="5">
    <source>
        <dbReference type="ARBA" id="ARBA00022777"/>
    </source>
</evidence>
<dbReference type="GO" id="GO:0000082">
    <property type="term" value="P:G1/S transition of mitotic cell cycle"/>
    <property type="evidence" value="ECO:0007669"/>
    <property type="project" value="EnsemblFungi"/>
</dbReference>
<dbReference type="GO" id="GO:0030447">
    <property type="term" value="P:filamentous growth"/>
    <property type="evidence" value="ECO:0007669"/>
    <property type="project" value="UniProtKB-ARBA"/>
</dbReference>
<keyword evidence="2" id="KW-0723">Serine/threonine-protein kinase</keyword>
<evidence type="ECO:0000313" key="12">
    <source>
        <dbReference type="EMBL" id="KAH3663245.1"/>
    </source>
</evidence>
<feature type="compositionally biased region" description="Low complexity" evidence="10">
    <location>
        <begin position="36"/>
        <end position="55"/>
    </location>
</feature>
<evidence type="ECO:0000256" key="7">
    <source>
        <dbReference type="ARBA" id="ARBA00047899"/>
    </source>
</evidence>
<evidence type="ECO:0000313" key="13">
    <source>
        <dbReference type="Proteomes" id="UP000788993"/>
    </source>
</evidence>
<feature type="compositionally biased region" description="Low complexity" evidence="10">
    <location>
        <begin position="72"/>
        <end position="81"/>
    </location>
</feature>
<dbReference type="Proteomes" id="UP000788993">
    <property type="component" value="Unassembled WGS sequence"/>
</dbReference>
<reference evidence="12" key="1">
    <citation type="journal article" date="2021" name="Open Biol.">
        <title>Shared evolutionary footprints suggest mitochondrial oxidative damage underlies multiple complex I losses in fungi.</title>
        <authorList>
            <person name="Schikora-Tamarit M.A."/>
            <person name="Marcet-Houben M."/>
            <person name="Nosek J."/>
            <person name="Gabaldon T."/>
        </authorList>
    </citation>
    <scope>NUCLEOTIDE SEQUENCE</scope>
    <source>
        <strain evidence="12">NCAIM Y.01608</strain>
    </source>
</reference>
<gene>
    <name evidence="12" type="ORF">OGATHE_004821</name>
</gene>
<evidence type="ECO:0000256" key="9">
    <source>
        <dbReference type="ARBA" id="ARBA00078109"/>
    </source>
</evidence>
<comment type="caution">
    <text evidence="12">The sequence shown here is derived from an EMBL/GenBank/DDBJ whole genome shotgun (WGS) entry which is preliminary data.</text>
</comment>
<keyword evidence="6" id="KW-0067">ATP-binding</keyword>
<evidence type="ECO:0000256" key="8">
    <source>
        <dbReference type="ARBA" id="ARBA00048679"/>
    </source>
</evidence>
<feature type="compositionally biased region" description="Polar residues" evidence="10">
    <location>
        <begin position="108"/>
        <end position="126"/>
    </location>
</feature>
<dbReference type="InterPro" id="IPR008271">
    <property type="entry name" value="Ser/Thr_kinase_AS"/>
</dbReference>
<dbReference type="SUPFAM" id="SSF56112">
    <property type="entry name" value="Protein kinase-like (PK-like)"/>
    <property type="match status" value="1"/>
</dbReference>
<evidence type="ECO:0000256" key="6">
    <source>
        <dbReference type="ARBA" id="ARBA00022840"/>
    </source>
</evidence>
<dbReference type="AlphaFoldDB" id="A0A1B7SJH7"/>
<dbReference type="GO" id="GO:0005739">
    <property type="term" value="C:mitochondrion"/>
    <property type="evidence" value="ECO:0007669"/>
    <property type="project" value="EnsemblFungi"/>
</dbReference>
<keyword evidence="3" id="KW-0808">Transferase</keyword>
<protein>
    <recommendedName>
        <fullName evidence="1">non-specific serine/threonine protein kinase</fullName>
        <ecNumber evidence="1">2.7.11.1</ecNumber>
    </recommendedName>
    <alternativeName>
        <fullName evidence="9">Halotolerance protein 4</fullName>
    </alternativeName>
</protein>
<dbReference type="FunFam" id="1.10.510.10:FF:000183">
    <property type="entry name" value="Serine/threonine-protein kinase hal4"/>
    <property type="match status" value="1"/>
</dbReference>
<sequence length="546" mass="60061">MAASGTTERHPNSAMIKLGKILGISNNKNASGTEKTSPATSSNASLSSSPSSPTLQAKNTSDLNYKEAKLHSNSTSSLVSSNIGNGARKARSPGQSSLQGPGNIAPISLNSGDAASLSRSGSMASKNPQVARFLMREDGTHEHHLRNTKRQEKLGQMVKDWLGAKKLRNSAVSAIPNILSSTNLAALDNEAKARVDAATSKNLPPTLLSGLLNQVKRGDITQFSGPENAIQQPSTAMSVNMKPEAADNRLFVEKYGECQEVIGRGAFGVVRVAHKKVTKDGSDGSTEILYAVKEFRRRPNESDKRYSKRLTSEFCISSSLKHLNIISTIDLLKDAKSDYCEVMEYCSGGDLYSLIVTAGRLEYTEADCFFKQLVRGLNYMHKMGVAHRDLKPENLLLTSEGTLKITDFGNAECFKMAWEDEVQLSHGICGSSPYIAPEEYTQKEFDPRPIDVWACGVIYMAMRTGRQLWKLANVEDEFFTTYLQKRKDAKGYEPIEGLKRARCRNVIYSVLDPIPQRRITCAQILNSEWVREIKVCKAGDCGKRVE</sequence>
<accession>A0A1B7SJH7</accession>
<evidence type="ECO:0000256" key="2">
    <source>
        <dbReference type="ARBA" id="ARBA00022527"/>
    </source>
</evidence>
<dbReference type="OrthoDB" id="6513151at2759"/>
<comment type="catalytic activity">
    <reaction evidence="8">
        <text>L-seryl-[protein] + ATP = O-phospho-L-seryl-[protein] + ADP + H(+)</text>
        <dbReference type="Rhea" id="RHEA:17989"/>
        <dbReference type="Rhea" id="RHEA-COMP:9863"/>
        <dbReference type="Rhea" id="RHEA-COMP:11604"/>
        <dbReference type="ChEBI" id="CHEBI:15378"/>
        <dbReference type="ChEBI" id="CHEBI:29999"/>
        <dbReference type="ChEBI" id="CHEBI:30616"/>
        <dbReference type="ChEBI" id="CHEBI:83421"/>
        <dbReference type="ChEBI" id="CHEBI:456216"/>
        <dbReference type="EC" id="2.7.11.1"/>
    </reaction>
</comment>
<evidence type="ECO:0000256" key="4">
    <source>
        <dbReference type="ARBA" id="ARBA00022741"/>
    </source>
</evidence>
<dbReference type="RefSeq" id="XP_018211526.1">
    <property type="nucleotide sequence ID" value="XM_018354260.1"/>
</dbReference>
<keyword evidence="5" id="KW-0418">Kinase</keyword>
<dbReference type="GO" id="GO:1903329">
    <property type="term" value="P:regulation of iron-sulfur cluster assembly"/>
    <property type="evidence" value="ECO:0007669"/>
    <property type="project" value="EnsemblFungi"/>
</dbReference>
<comment type="catalytic activity">
    <reaction evidence="7">
        <text>L-threonyl-[protein] + ATP = O-phospho-L-threonyl-[protein] + ADP + H(+)</text>
        <dbReference type="Rhea" id="RHEA:46608"/>
        <dbReference type="Rhea" id="RHEA-COMP:11060"/>
        <dbReference type="Rhea" id="RHEA-COMP:11605"/>
        <dbReference type="ChEBI" id="CHEBI:15378"/>
        <dbReference type="ChEBI" id="CHEBI:30013"/>
        <dbReference type="ChEBI" id="CHEBI:30616"/>
        <dbReference type="ChEBI" id="CHEBI:61977"/>
        <dbReference type="ChEBI" id="CHEBI:456216"/>
        <dbReference type="EC" id="2.7.11.1"/>
    </reaction>
</comment>
<evidence type="ECO:0000256" key="3">
    <source>
        <dbReference type="ARBA" id="ARBA00022679"/>
    </source>
</evidence>
<dbReference type="InterPro" id="IPR011009">
    <property type="entry name" value="Kinase-like_dom_sf"/>
</dbReference>
<dbReference type="PROSITE" id="PS00108">
    <property type="entry name" value="PROTEIN_KINASE_ST"/>
    <property type="match status" value="1"/>
</dbReference>
<dbReference type="PANTHER" id="PTHR24343:SF558">
    <property type="entry name" value="PROTEIN KINASE DOMAIN-CONTAINING PROTEIN"/>
    <property type="match status" value="1"/>
</dbReference>
<dbReference type="Gene3D" id="1.10.510.10">
    <property type="entry name" value="Transferase(Phosphotransferase) domain 1"/>
    <property type="match status" value="1"/>
</dbReference>
<reference evidence="12" key="2">
    <citation type="submission" date="2021-01" db="EMBL/GenBank/DDBJ databases">
        <authorList>
            <person name="Schikora-Tamarit M.A."/>
        </authorList>
    </citation>
    <scope>NUCLEOTIDE SEQUENCE</scope>
    <source>
        <strain evidence="12">NCAIM Y.01608</strain>
    </source>
</reference>
<proteinExistence type="predicted"/>
<dbReference type="PANTHER" id="PTHR24343">
    <property type="entry name" value="SERINE/THREONINE KINASE"/>
    <property type="match status" value="1"/>
</dbReference>
<dbReference type="GO" id="GO:0030007">
    <property type="term" value="P:intracellular potassium ion homeostasis"/>
    <property type="evidence" value="ECO:0007669"/>
    <property type="project" value="EnsemblFungi"/>
</dbReference>
<dbReference type="GO" id="GO:0004674">
    <property type="term" value="F:protein serine/threonine kinase activity"/>
    <property type="evidence" value="ECO:0007669"/>
    <property type="project" value="UniProtKB-KW"/>
</dbReference>
<dbReference type="GO" id="GO:0005524">
    <property type="term" value="F:ATP binding"/>
    <property type="evidence" value="ECO:0007669"/>
    <property type="project" value="UniProtKB-UniRule"/>
</dbReference>
<dbReference type="GO" id="GO:0008104">
    <property type="term" value="P:intracellular protein localization"/>
    <property type="evidence" value="ECO:0007669"/>
    <property type="project" value="EnsemblFungi"/>
</dbReference>
<dbReference type="EMBL" id="JAEUBD010001266">
    <property type="protein sequence ID" value="KAH3663245.1"/>
    <property type="molecule type" value="Genomic_DNA"/>
</dbReference>
<keyword evidence="13" id="KW-1185">Reference proteome</keyword>
<evidence type="ECO:0000256" key="10">
    <source>
        <dbReference type="SAM" id="MobiDB-lite"/>
    </source>
</evidence>
<dbReference type="CDD" id="cd13994">
    <property type="entry name" value="STKc_HAL4_like"/>
    <property type="match status" value="1"/>
</dbReference>
<dbReference type="InterPro" id="IPR000719">
    <property type="entry name" value="Prot_kinase_dom"/>
</dbReference>
<feature type="region of interest" description="Disordered" evidence="10">
    <location>
        <begin position="25"/>
        <end position="126"/>
    </location>
</feature>
<dbReference type="GO" id="GO:0045807">
    <property type="term" value="P:positive regulation of endocytosis"/>
    <property type="evidence" value="ECO:0007669"/>
    <property type="project" value="EnsemblFungi"/>
</dbReference>
<name>A0A1B7SJH7_9ASCO</name>
<organism evidence="12 13">
    <name type="scientific">Ogataea polymorpha</name>
    <dbReference type="NCBI Taxonomy" id="460523"/>
    <lineage>
        <taxon>Eukaryota</taxon>
        <taxon>Fungi</taxon>
        <taxon>Dikarya</taxon>
        <taxon>Ascomycota</taxon>
        <taxon>Saccharomycotina</taxon>
        <taxon>Pichiomycetes</taxon>
        <taxon>Pichiales</taxon>
        <taxon>Pichiaceae</taxon>
        <taxon>Ogataea</taxon>
    </lineage>
</organism>
<dbReference type="GO" id="GO:0009249">
    <property type="term" value="P:protein lipoylation"/>
    <property type="evidence" value="ECO:0007669"/>
    <property type="project" value="EnsemblFungi"/>
</dbReference>
<evidence type="ECO:0000259" key="11">
    <source>
        <dbReference type="PROSITE" id="PS50011"/>
    </source>
</evidence>
<dbReference type="EC" id="2.7.11.1" evidence="1"/>
<feature type="domain" description="Protein kinase" evidence="11">
    <location>
        <begin position="256"/>
        <end position="530"/>
    </location>
</feature>
<evidence type="ECO:0000256" key="1">
    <source>
        <dbReference type="ARBA" id="ARBA00012513"/>
    </source>
</evidence>
<dbReference type="GO" id="GO:0005829">
    <property type="term" value="C:cytosol"/>
    <property type="evidence" value="ECO:0007669"/>
    <property type="project" value="TreeGrafter"/>
</dbReference>
<dbReference type="SMART" id="SM00220">
    <property type="entry name" value="S_TKc"/>
    <property type="match status" value="1"/>
</dbReference>
<keyword evidence="4" id="KW-0547">Nucleotide-binding</keyword>
<dbReference type="PROSITE" id="PS00107">
    <property type="entry name" value="PROTEIN_KINASE_ATP"/>
    <property type="match status" value="1"/>
</dbReference>
<feature type="compositionally biased region" description="Polar residues" evidence="10">
    <location>
        <begin position="25"/>
        <end position="35"/>
    </location>
</feature>
<dbReference type="PROSITE" id="PS50011">
    <property type="entry name" value="PROTEIN_KINASE_DOM"/>
    <property type="match status" value="1"/>
</dbReference>
<dbReference type="Pfam" id="PF00069">
    <property type="entry name" value="Pkinase"/>
    <property type="match status" value="1"/>
</dbReference>